<dbReference type="AlphaFoldDB" id="A0AAP5H918"/>
<dbReference type="PROSITE" id="PS51257">
    <property type="entry name" value="PROKAR_LIPOPROTEIN"/>
    <property type="match status" value="1"/>
</dbReference>
<gene>
    <name evidence="1" type="ORF">J2W91_004672</name>
</gene>
<keyword evidence="1" id="KW-0966">Cell projection</keyword>
<proteinExistence type="predicted"/>
<keyword evidence="1" id="KW-0282">Flagellum</keyword>
<dbReference type="RefSeq" id="WP_310144137.1">
    <property type="nucleotide sequence ID" value="NZ_JAVDTR010000015.1"/>
</dbReference>
<dbReference type="Proteomes" id="UP001254832">
    <property type="component" value="Unassembled WGS sequence"/>
</dbReference>
<dbReference type="EMBL" id="JAVDTR010000015">
    <property type="protein sequence ID" value="MDR6726166.1"/>
    <property type="molecule type" value="Genomic_DNA"/>
</dbReference>
<comment type="caution">
    <text evidence="1">The sequence shown here is derived from an EMBL/GenBank/DDBJ whole genome shotgun (WGS) entry which is preliminary data.</text>
</comment>
<name>A0AAP5H918_PAEAM</name>
<evidence type="ECO:0000313" key="1">
    <source>
        <dbReference type="EMBL" id="MDR6726166.1"/>
    </source>
</evidence>
<organism evidence="1 2">
    <name type="scientific">Paenibacillus amylolyticus</name>
    <dbReference type="NCBI Taxonomy" id="1451"/>
    <lineage>
        <taxon>Bacteria</taxon>
        <taxon>Bacillati</taxon>
        <taxon>Bacillota</taxon>
        <taxon>Bacilli</taxon>
        <taxon>Bacillales</taxon>
        <taxon>Paenibacillaceae</taxon>
        <taxon>Paenibacillus</taxon>
    </lineage>
</organism>
<accession>A0AAP5H918</accession>
<reference evidence="1" key="1">
    <citation type="submission" date="2023-07" db="EMBL/GenBank/DDBJ databases">
        <title>Sorghum-associated microbial communities from plants grown in Nebraska, USA.</title>
        <authorList>
            <person name="Schachtman D."/>
        </authorList>
    </citation>
    <scope>NUCLEOTIDE SEQUENCE</scope>
    <source>
        <strain evidence="1">BE80</strain>
    </source>
</reference>
<keyword evidence="1" id="KW-0969">Cilium</keyword>
<sequence>MKMNSLKKAGSVIILLILGLILIAGCGNSQSTPDEEEELTVINVERTGGFLTGFGKVKVFIDGEEVMKVKNDEINSVELSLIPGEHTIQTKGQGDKSSVVKFEVVAGEVNEFTYHTEISNIYGVSLDRIE</sequence>
<protein>
    <submittedName>
        <fullName evidence="1">Archaellum component FlaF (FlaF/FlaG flagellin family)</fullName>
    </submittedName>
</protein>
<evidence type="ECO:0000313" key="2">
    <source>
        <dbReference type="Proteomes" id="UP001254832"/>
    </source>
</evidence>